<sequence length="137" mass="15961">IDNVITNVNPKSISSEIIELGLSDHNSQAVYLNKKAMSKKKIINTRMLQNENRIKLLCNSLQKEKWQSCLSKETSNEAYNSFLTTFQSFFFSAFPMRTFTVNPLNNKKKKTWITNELKEASKIKRKLFEISKFNESE</sequence>
<gene>
    <name evidence="1" type="ORF">g.278</name>
</gene>
<feature type="non-terminal residue" evidence="1">
    <location>
        <position position="137"/>
    </location>
</feature>
<name>A0A1B6JG74_9HEMI</name>
<feature type="non-terminal residue" evidence="1">
    <location>
        <position position="1"/>
    </location>
</feature>
<evidence type="ECO:0008006" key="2">
    <source>
        <dbReference type="Google" id="ProtNLM"/>
    </source>
</evidence>
<protein>
    <recommendedName>
        <fullName evidence="2">Endonuclease/exonuclease/phosphatase domain-containing protein</fullName>
    </recommendedName>
</protein>
<dbReference type="EMBL" id="GECU01009594">
    <property type="protein sequence ID" value="JAS98112.1"/>
    <property type="molecule type" value="Transcribed_RNA"/>
</dbReference>
<reference evidence="1" key="1">
    <citation type="submission" date="2015-11" db="EMBL/GenBank/DDBJ databases">
        <title>De novo transcriptome assembly of four potential Pierce s Disease insect vectors from Arizona vineyards.</title>
        <authorList>
            <person name="Tassone E.E."/>
        </authorList>
    </citation>
    <scope>NUCLEOTIDE SEQUENCE</scope>
</reference>
<proteinExistence type="predicted"/>
<accession>A0A1B6JG74</accession>
<dbReference type="AlphaFoldDB" id="A0A1B6JG74"/>
<evidence type="ECO:0000313" key="1">
    <source>
        <dbReference type="EMBL" id="JAS98112.1"/>
    </source>
</evidence>
<organism evidence="1">
    <name type="scientific">Homalodisca liturata</name>
    <dbReference type="NCBI Taxonomy" id="320908"/>
    <lineage>
        <taxon>Eukaryota</taxon>
        <taxon>Metazoa</taxon>
        <taxon>Ecdysozoa</taxon>
        <taxon>Arthropoda</taxon>
        <taxon>Hexapoda</taxon>
        <taxon>Insecta</taxon>
        <taxon>Pterygota</taxon>
        <taxon>Neoptera</taxon>
        <taxon>Paraneoptera</taxon>
        <taxon>Hemiptera</taxon>
        <taxon>Auchenorrhyncha</taxon>
        <taxon>Membracoidea</taxon>
        <taxon>Cicadellidae</taxon>
        <taxon>Cicadellinae</taxon>
        <taxon>Proconiini</taxon>
        <taxon>Homalodisca</taxon>
    </lineage>
</organism>